<gene>
    <name evidence="1" type="primary">denB</name>
    <name evidence="1" type="ORF">ZZ1p0255</name>
</gene>
<dbReference type="RefSeq" id="YP_006489012.1">
    <property type="nucleotide sequence ID" value="NC_018087.3"/>
</dbReference>
<reference evidence="1 2" key="1">
    <citation type="journal article" date="2012" name="BMC Microbiol.">
        <title>Isolation and characterization of ZZ1, a novel lytic phage that infects Acinetobacter baumannii clinical isolates.</title>
        <authorList>
            <person name="Jin J."/>
            <person name="Li Z.J."/>
            <person name="Wang S.W."/>
            <person name="Wang S.M."/>
            <person name="Huang D.H."/>
            <person name="Li Y.H."/>
            <person name="Ma Y.Y."/>
            <person name="Wang J."/>
            <person name="Liu F."/>
            <person name="Chen X.D."/>
            <person name="Li G.X."/>
            <person name="Wang X.T."/>
            <person name="Wang Z.Q."/>
            <person name="Zhao G.Q."/>
        </authorList>
    </citation>
    <scope>NUCLEOTIDE SEQUENCE [LARGE SCALE GENOMIC DNA]</scope>
</reference>
<name>I3WVX9_9CAUD</name>
<accession>I3WVX9</accession>
<keyword evidence="1" id="KW-0540">Nuclease</keyword>
<proteinExistence type="predicted"/>
<protein>
    <submittedName>
        <fullName evidence="1">DNA endonuclease IV</fullName>
    </submittedName>
</protein>
<keyword evidence="2" id="KW-1185">Reference proteome</keyword>
<dbReference type="GeneID" id="18114103"/>
<dbReference type="EMBL" id="HQ698922">
    <property type="protein sequence ID" value="AFL47649.1"/>
    <property type="molecule type" value="Genomic_DNA"/>
</dbReference>
<organism evidence="1 2">
    <name type="scientific">Acinetobacter phage ZZ1</name>
    <dbReference type="NCBI Taxonomy" id="1049283"/>
    <lineage>
        <taxon>Viruses</taxon>
        <taxon>Duplodnaviria</taxon>
        <taxon>Heunggongvirae</taxon>
        <taxon>Uroviricota</taxon>
        <taxon>Caudoviricetes</taxon>
        <taxon>Pantevenvirales</taxon>
        <taxon>Straboviridae</taxon>
        <taxon>Twarogvirinae</taxon>
        <taxon>Zedzedvirus</taxon>
        <taxon>Zedzedvirus zz1</taxon>
    </lineage>
</organism>
<dbReference type="OrthoDB" id="13240at10239"/>
<dbReference type="Proteomes" id="UP000204195">
    <property type="component" value="Segment"/>
</dbReference>
<evidence type="ECO:0000313" key="2">
    <source>
        <dbReference type="Proteomes" id="UP000204195"/>
    </source>
</evidence>
<keyword evidence="1" id="KW-0255">Endonuclease</keyword>
<sequence length="203" mass="23093">MQENKAWIHLTTLKPITLGVSDLTPESKQKVIDTTKHALEYNGETDTESVLQRCVIAQLAEQYIAQHMKGHCINDENVNINDPWTYAFDVLAGPEYYGMRIEVKTQQSGAKWVSVNTGQSGLYPGTTGLNIKPFLTTGIPDIIVIFKTTELHRSVWTFEPFLIANQEGLKEVVQKSNFTGYYINDRQRPSENNSNYFFYKGLH</sequence>
<dbReference type="GO" id="GO:0004519">
    <property type="term" value="F:endonuclease activity"/>
    <property type="evidence" value="ECO:0007669"/>
    <property type="project" value="UniProtKB-KW"/>
</dbReference>
<keyword evidence="1" id="KW-0378">Hydrolase</keyword>
<dbReference type="KEGG" id="vg:18114103"/>
<evidence type="ECO:0000313" key="1">
    <source>
        <dbReference type="EMBL" id="AFL47649.1"/>
    </source>
</evidence>